<dbReference type="RefSeq" id="WP_183326763.1">
    <property type="nucleotide sequence ID" value="NZ_JACHXP010000017.1"/>
</dbReference>
<sequence>MAGVKRRRLRVEVAFALPERQRLVSLEVPAGTSARQAVSLARLEAHFPELPPSTFRDADLGIFGRRLRDPERVVLREGDRVEVYRPLQIDPKAARAERAVRGKR</sequence>
<accession>A0A839V7Z6</accession>
<dbReference type="Pfam" id="PF03658">
    <property type="entry name" value="Ub-RnfH"/>
    <property type="match status" value="1"/>
</dbReference>
<dbReference type="PANTHER" id="PTHR37483:SF1">
    <property type="entry name" value="UPF0125 PROTEIN RATB"/>
    <property type="match status" value="1"/>
</dbReference>
<evidence type="ECO:0000256" key="1">
    <source>
        <dbReference type="ARBA" id="ARBA00010645"/>
    </source>
</evidence>
<name>A0A839V7Z6_9GAMM</name>
<reference evidence="3 4" key="1">
    <citation type="submission" date="2020-08" db="EMBL/GenBank/DDBJ databases">
        <title>Genomic Encyclopedia of Type Strains, Phase III (KMG-III): the genomes of soil and plant-associated and newly described type strains.</title>
        <authorList>
            <person name="Whitman W."/>
        </authorList>
    </citation>
    <scope>NUCLEOTIDE SEQUENCE [LARGE SCALE GENOMIC DNA]</scope>
    <source>
        <strain evidence="3 4">CECT 7282</strain>
    </source>
</reference>
<dbReference type="Proteomes" id="UP000547614">
    <property type="component" value="Unassembled WGS sequence"/>
</dbReference>
<dbReference type="InterPro" id="IPR037021">
    <property type="entry name" value="RnfH_sf"/>
</dbReference>
<comment type="caution">
    <text evidence="3">The sequence shown here is derived from an EMBL/GenBank/DDBJ whole genome shotgun (WGS) entry which is preliminary data.</text>
</comment>
<comment type="similarity">
    <text evidence="1 2">Belongs to the UPF0125 (RnfH) family.</text>
</comment>
<dbReference type="PANTHER" id="PTHR37483">
    <property type="entry name" value="UPF0125 PROTEIN RATB"/>
    <property type="match status" value="1"/>
</dbReference>
<dbReference type="AlphaFoldDB" id="A0A839V7Z6"/>
<dbReference type="HAMAP" id="MF_00460">
    <property type="entry name" value="UPF0125_RnfH"/>
    <property type="match status" value="1"/>
</dbReference>
<organism evidence="3 4">
    <name type="scientific">Halomonas cerina</name>
    <dbReference type="NCBI Taxonomy" id="447424"/>
    <lineage>
        <taxon>Bacteria</taxon>
        <taxon>Pseudomonadati</taxon>
        <taxon>Pseudomonadota</taxon>
        <taxon>Gammaproteobacteria</taxon>
        <taxon>Oceanospirillales</taxon>
        <taxon>Halomonadaceae</taxon>
        <taxon>Halomonas</taxon>
    </lineage>
</organism>
<evidence type="ECO:0000313" key="4">
    <source>
        <dbReference type="Proteomes" id="UP000547614"/>
    </source>
</evidence>
<dbReference type="EMBL" id="JACHXP010000017">
    <property type="protein sequence ID" value="MBB3191773.1"/>
    <property type="molecule type" value="Genomic_DNA"/>
</dbReference>
<dbReference type="SUPFAM" id="SSF54285">
    <property type="entry name" value="MoaD/ThiS"/>
    <property type="match status" value="1"/>
</dbReference>
<dbReference type="InterPro" id="IPR005346">
    <property type="entry name" value="RnfH"/>
</dbReference>
<dbReference type="InterPro" id="IPR016155">
    <property type="entry name" value="Mopterin_synth/thiamin_S_b"/>
</dbReference>
<gene>
    <name evidence="3" type="ORF">FHR94_003044</name>
</gene>
<evidence type="ECO:0000256" key="2">
    <source>
        <dbReference type="HAMAP-Rule" id="MF_00460"/>
    </source>
</evidence>
<proteinExistence type="inferred from homology"/>
<dbReference type="Gene3D" id="3.10.20.280">
    <property type="entry name" value="RnfH-like"/>
    <property type="match status" value="1"/>
</dbReference>
<evidence type="ECO:0000313" key="3">
    <source>
        <dbReference type="EMBL" id="MBB3191773.1"/>
    </source>
</evidence>
<protein>
    <recommendedName>
        <fullName evidence="2">UPF0125 protein FHR94_003044</fullName>
    </recommendedName>
</protein>
<keyword evidence="4" id="KW-1185">Reference proteome</keyword>